<feature type="region of interest" description="Disordered" evidence="1">
    <location>
        <begin position="57"/>
        <end position="90"/>
    </location>
</feature>
<dbReference type="InterPro" id="IPR029787">
    <property type="entry name" value="Nucleotide_cyclase"/>
</dbReference>
<dbReference type="Pfam" id="PF00990">
    <property type="entry name" value="GGDEF"/>
    <property type="match status" value="1"/>
</dbReference>
<evidence type="ECO:0000256" key="1">
    <source>
        <dbReference type="SAM" id="MobiDB-lite"/>
    </source>
</evidence>
<protein>
    <recommendedName>
        <fullName evidence="2">GGDEF domain-containing protein</fullName>
    </recommendedName>
</protein>
<proteinExistence type="predicted"/>
<sequence>ANRLRRSLESASVFEEGGKRLKLNISLGVSGYPWGGDDVDAIVQWADTYMYAAKTVGRGEAKASPPTSHRTGKRPRASSRSAPEDAAHKL</sequence>
<evidence type="ECO:0000259" key="2">
    <source>
        <dbReference type="PROSITE" id="PS50887"/>
    </source>
</evidence>
<dbReference type="Gene3D" id="3.30.70.270">
    <property type="match status" value="1"/>
</dbReference>
<evidence type="ECO:0000313" key="3">
    <source>
        <dbReference type="EMBL" id="GAF88662.1"/>
    </source>
</evidence>
<comment type="caution">
    <text evidence="3">The sequence shown here is derived from an EMBL/GenBank/DDBJ whole genome shotgun (WGS) entry which is preliminary data.</text>
</comment>
<dbReference type="EMBL" id="BARS01017917">
    <property type="protein sequence ID" value="GAF88662.1"/>
    <property type="molecule type" value="Genomic_DNA"/>
</dbReference>
<dbReference type="SUPFAM" id="SSF55073">
    <property type="entry name" value="Nucleotide cyclase"/>
    <property type="match status" value="1"/>
</dbReference>
<accession>X0TKK8</accession>
<gene>
    <name evidence="3" type="ORF">S01H1_29240</name>
</gene>
<dbReference type="InterPro" id="IPR000160">
    <property type="entry name" value="GGDEF_dom"/>
</dbReference>
<dbReference type="PROSITE" id="PS50887">
    <property type="entry name" value="GGDEF"/>
    <property type="match status" value="1"/>
</dbReference>
<dbReference type="AlphaFoldDB" id="X0TKK8"/>
<name>X0TKK8_9ZZZZ</name>
<organism evidence="3">
    <name type="scientific">marine sediment metagenome</name>
    <dbReference type="NCBI Taxonomy" id="412755"/>
    <lineage>
        <taxon>unclassified sequences</taxon>
        <taxon>metagenomes</taxon>
        <taxon>ecological metagenomes</taxon>
    </lineage>
</organism>
<dbReference type="InterPro" id="IPR043128">
    <property type="entry name" value="Rev_trsase/Diguanyl_cyclase"/>
</dbReference>
<reference evidence="3" key="1">
    <citation type="journal article" date="2014" name="Front. Microbiol.">
        <title>High frequency of phylogenetically diverse reductive dehalogenase-homologous genes in deep subseafloor sedimentary metagenomes.</title>
        <authorList>
            <person name="Kawai M."/>
            <person name="Futagami T."/>
            <person name="Toyoda A."/>
            <person name="Takaki Y."/>
            <person name="Nishi S."/>
            <person name="Hori S."/>
            <person name="Arai W."/>
            <person name="Tsubouchi T."/>
            <person name="Morono Y."/>
            <person name="Uchiyama I."/>
            <person name="Ito T."/>
            <person name="Fujiyama A."/>
            <person name="Inagaki F."/>
            <person name="Takami H."/>
        </authorList>
    </citation>
    <scope>NUCLEOTIDE SEQUENCE</scope>
    <source>
        <strain evidence="3">Expedition CK06-06</strain>
    </source>
</reference>
<feature type="domain" description="GGDEF" evidence="2">
    <location>
        <begin position="1"/>
        <end position="66"/>
    </location>
</feature>
<feature type="non-terminal residue" evidence="3">
    <location>
        <position position="1"/>
    </location>
</feature>